<dbReference type="EMBL" id="LPUX01000064">
    <property type="protein sequence ID" value="OAP36834.1"/>
    <property type="molecule type" value="Genomic_DNA"/>
</dbReference>
<dbReference type="GO" id="GO:0005886">
    <property type="term" value="C:plasma membrane"/>
    <property type="evidence" value="ECO:0007669"/>
    <property type="project" value="UniProtKB-SubCell"/>
</dbReference>
<evidence type="ECO:0000313" key="10">
    <source>
        <dbReference type="EMBL" id="OAP36834.1"/>
    </source>
</evidence>
<reference evidence="10 11" key="1">
    <citation type="journal article" date="2016" name="Int. J. Syst. Evol. Microbiol.">
        <title>Ensifer glycinis sp. nov., an novel rhizobial species associated with Glycine spp.</title>
        <authorList>
            <person name="Yan H."/>
            <person name="Yan J."/>
            <person name="Sui X.H."/>
            <person name="Wang E.T."/>
            <person name="Chen W.X."/>
            <person name="Zhang X.X."/>
            <person name="Chen W.F."/>
        </authorList>
    </citation>
    <scope>NUCLEOTIDE SEQUENCE [LARGE SCALE GENOMIC DNA]</scope>
    <source>
        <strain evidence="10 11">CCBAU 23380</strain>
    </source>
</reference>
<feature type="transmembrane region" description="Helical" evidence="8">
    <location>
        <begin position="159"/>
        <end position="180"/>
    </location>
</feature>
<keyword evidence="4" id="KW-0547">Nucleotide-binding</keyword>
<keyword evidence="11" id="KW-1185">Reference proteome</keyword>
<keyword evidence="6" id="KW-0051">Antiviral defense</keyword>
<evidence type="ECO:0000313" key="11">
    <source>
        <dbReference type="Proteomes" id="UP000094025"/>
    </source>
</evidence>
<evidence type="ECO:0000259" key="9">
    <source>
        <dbReference type="Pfam" id="PF18967"/>
    </source>
</evidence>
<dbReference type="Pfam" id="PF18967">
    <property type="entry name" value="PycTM"/>
    <property type="match status" value="1"/>
</dbReference>
<dbReference type="Proteomes" id="UP000094025">
    <property type="component" value="Unassembled WGS sequence"/>
</dbReference>
<dbReference type="InterPro" id="IPR043760">
    <property type="entry name" value="PycTM_dom"/>
</dbReference>
<gene>
    <name evidence="10" type="ORF">AU381_20420</name>
</gene>
<evidence type="ECO:0000256" key="1">
    <source>
        <dbReference type="ARBA" id="ARBA00004236"/>
    </source>
</evidence>
<dbReference type="STRING" id="1472378.AU381_20420"/>
<evidence type="ECO:0000256" key="5">
    <source>
        <dbReference type="ARBA" id="ARBA00022989"/>
    </source>
</evidence>
<dbReference type="GO" id="GO:0000166">
    <property type="term" value="F:nucleotide binding"/>
    <property type="evidence" value="ECO:0007669"/>
    <property type="project" value="UniProtKB-KW"/>
</dbReference>
<dbReference type="AlphaFoldDB" id="A0A178XNR0"/>
<keyword evidence="7 8" id="KW-0472">Membrane</keyword>
<evidence type="ECO:0000256" key="4">
    <source>
        <dbReference type="ARBA" id="ARBA00022741"/>
    </source>
</evidence>
<comment type="caution">
    <text evidence="10">The sequence shown here is derived from an EMBL/GenBank/DDBJ whole genome shotgun (WGS) entry which is preliminary data.</text>
</comment>
<dbReference type="GO" id="GO:0051607">
    <property type="term" value="P:defense response to virus"/>
    <property type="evidence" value="ECO:0007669"/>
    <property type="project" value="UniProtKB-KW"/>
</dbReference>
<name>A0A178XNR0_9HYPH</name>
<feature type="transmembrane region" description="Helical" evidence="8">
    <location>
        <begin position="82"/>
        <end position="104"/>
    </location>
</feature>
<dbReference type="RefSeq" id="WP_064244057.1">
    <property type="nucleotide sequence ID" value="NZ_LPUX01000064.1"/>
</dbReference>
<proteinExistence type="predicted"/>
<keyword evidence="2" id="KW-1003">Cell membrane</keyword>
<feature type="domain" description="Pycsar effector protein" evidence="9">
    <location>
        <begin position="30"/>
        <end position="179"/>
    </location>
</feature>
<dbReference type="OrthoDB" id="7348949at2"/>
<evidence type="ECO:0000256" key="2">
    <source>
        <dbReference type="ARBA" id="ARBA00022475"/>
    </source>
</evidence>
<evidence type="ECO:0000256" key="7">
    <source>
        <dbReference type="ARBA" id="ARBA00023136"/>
    </source>
</evidence>
<organism evidence="10 11">
    <name type="scientific">Sinorhizobium glycinis</name>
    <dbReference type="NCBI Taxonomy" id="1472378"/>
    <lineage>
        <taxon>Bacteria</taxon>
        <taxon>Pseudomonadati</taxon>
        <taxon>Pseudomonadota</taxon>
        <taxon>Alphaproteobacteria</taxon>
        <taxon>Hyphomicrobiales</taxon>
        <taxon>Rhizobiaceae</taxon>
        <taxon>Sinorhizobium/Ensifer group</taxon>
        <taxon>Sinorhizobium</taxon>
    </lineage>
</organism>
<evidence type="ECO:0000256" key="8">
    <source>
        <dbReference type="SAM" id="Phobius"/>
    </source>
</evidence>
<keyword evidence="3 8" id="KW-0812">Transmembrane</keyword>
<sequence>MDLGGNLYKLETPSEGERSEAAPSAYYDHIQKINDVFSDQIKMSDQKAAYIFTFMFAFLVSSEEGRNVFTWQRYMEGEMLPMIFSAVMALASIFSLLAAILVVLPRKGATSTTLFWGAWRAHRNEFIDAAGRGDSAYLFRQYVDNADVLSAIACSKYRFVIAAFRGLLVTVLAYVCLLAIP</sequence>
<protein>
    <recommendedName>
        <fullName evidence="9">Pycsar effector protein domain-containing protein</fullName>
    </recommendedName>
</protein>
<accession>A0A178XNR0</accession>
<evidence type="ECO:0000256" key="3">
    <source>
        <dbReference type="ARBA" id="ARBA00022692"/>
    </source>
</evidence>
<keyword evidence="5 8" id="KW-1133">Transmembrane helix</keyword>
<comment type="subcellular location">
    <subcellularLocation>
        <location evidence="1">Cell membrane</location>
    </subcellularLocation>
</comment>
<evidence type="ECO:0000256" key="6">
    <source>
        <dbReference type="ARBA" id="ARBA00023118"/>
    </source>
</evidence>